<protein>
    <recommendedName>
        <fullName evidence="4">Secreted protein</fullName>
    </recommendedName>
</protein>
<keyword evidence="1" id="KW-0732">Signal</keyword>
<proteinExistence type="predicted"/>
<gene>
    <name evidence="2" type="ORF">HHX25_19505</name>
</gene>
<dbReference type="Pfam" id="PF20130">
    <property type="entry name" value="DUF6520"/>
    <property type="match status" value="1"/>
</dbReference>
<feature type="signal peptide" evidence="1">
    <location>
        <begin position="1"/>
        <end position="24"/>
    </location>
</feature>
<comment type="caution">
    <text evidence="2">The sequence shown here is derived from an EMBL/GenBank/DDBJ whole genome shotgun (WGS) entry which is preliminary data.</text>
</comment>
<dbReference type="RefSeq" id="WP_169676925.1">
    <property type="nucleotide sequence ID" value="NZ_JABBHF010000015.1"/>
</dbReference>
<accession>A0ABX1S496</accession>
<organism evidence="2 3">
    <name type="scientific">Flavivirga algicola</name>
    <dbReference type="NCBI Taxonomy" id="2729136"/>
    <lineage>
        <taxon>Bacteria</taxon>
        <taxon>Pseudomonadati</taxon>
        <taxon>Bacteroidota</taxon>
        <taxon>Flavobacteriia</taxon>
        <taxon>Flavobacteriales</taxon>
        <taxon>Flavobacteriaceae</taxon>
        <taxon>Flavivirga</taxon>
    </lineage>
</organism>
<evidence type="ECO:0008006" key="4">
    <source>
        <dbReference type="Google" id="ProtNLM"/>
    </source>
</evidence>
<evidence type="ECO:0000313" key="2">
    <source>
        <dbReference type="EMBL" id="NMH89703.1"/>
    </source>
</evidence>
<dbReference type="Proteomes" id="UP000746690">
    <property type="component" value="Unassembled WGS sequence"/>
</dbReference>
<feature type="chain" id="PRO_5046482696" description="Secreted protein" evidence="1">
    <location>
        <begin position="25"/>
        <end position="99"/>
    </location>
</feature>
<dbReference type="InterPro" id="IPR045391">
    <property type="entry name" value="DUF6520"/>
</dbReference>
<keyword evidence="3" id="KW-1185">Reference proteome</keyword>
<name>A0ABX1S496_9FLAO</name>
<sequence>MKTKIFKIVLPALALTLAVTASLAFTPNGNNMADAIVVTSGWYQNPDELSCAVASPINCDCTSSYNPVCTIIVGFNVHQVYQRINSISPCNVLLYEGLD</sequence>
<evidence type="ECO:0000256" key="1">
    <source>
        <dbReference type="SAM" id="SignalP"/>
    </source>
</evidence>
<evidence type="ECO:0000313" key="3">
    <source>
        <dbReference type="Proteomes" id="UP000746690"/>
    </source>
</evidence>
<reference evidence="2 3" key="1">
    <citation type="submission" date="2020-04" db="EMBL/GenBank/DDBJ databases">
        <title>A Flavivirga sp. nov.</title>
        <authorList>
            <person name="Sun X."/>
        </authorList>
    </citation>
    <scope>NUCLEOTIDE SEQUENCE [LARGE SCALE GENOMIC DNA]</scope>
    <source>
        <strain evidence="2 3">Y03</strain>
    </source>
</reference>
<dbReference type="EMBL" id="JABBHF010000015">
    <property type="protein sequence ID" value="NMH89703.1"/>
    <property type="molecule type" value="Genomic_DNA"/>
</dbReference>